<proteinExistence type="predicted"/>
<comment type="caution">
    <text evidence="1">The sequence shown here is derived from an EMBL/GenBank/DDBJ whole genome shotgun (WGS) entry which is preliminary data.</text>
</comment>
<protein>
    <submittedName>
        <fullName evidence="1">Uncharacterized protein</fullName>
    </submittedName>
</protein>
<evidence type="ECO:0000313" key="2">
    <source>
        <dbReference type="Proteomes" id="UP000216429"/>
    </source>
</evidence>
<gene>
    <name evidence="1" type="ORF">CAL22_12605</name>
</gene>
<dbReference type="Proteomes" id="UP000216429">
    <property type="component" value="Unassembled WGS sequence"/>
</dbReference>
<dbReference type="EMBL" id="NEVU01000003">
    <property type="protein sequence ID" value="OZI70752.1"/>
    <property type="molecule type" value="Genomic_DNA"/>
</dbReference>
<sequence>MSKHKYKFIQSPPLTEAERRAQRTLAAANKLMNRNPPEPSPDVSPAEADLIRYMDELRARQTGVAVAAAPKPRSRKPV</sequence>
<name>A0A261VAZ7_9BORD</name>
<organism evidence="1 2">
    <name type="scientific">Bordetella genomosp. 12</name>
    <dbReference type="NCBI Taxonomy" id="463035"/>
    <lineage>
        <taxon>Bacteria</taxon>
        <taxon>Pseudomonadati</taxon>
        <taxon>Pseudomonadota</taxon>
        <taxon>Betaproteobacteria</taxon>
        <taxon>Burkholderiales</taxon>
        <taxon>Alcaligenaceae</taxon>
        <taxon>Bordetella</taxon>
    </lineage>
</organism>
<dbReference type="AlphaFoldDB" id="A0A261VAZ7"/>
<accession>A0A261VAZ7</accession>
<keyword evidence="2" id="KW-1185">Reference proteome</keyword>
<dbReference type="OrthoDB" id="8640890at2"/>
<reference evidence="2" key="1">
    <citation type="submission" date="2017-05" db="EMBL/GenBank/DDBJ databases">
        <title>Complete and WGS of Bordetella genogroups.</title>
        <authorList>
            <person name="Spilker T."/>
            <person name="Lipuma J."/>
        </authorList>
    </citation>
    <scope>NUCLEOTIDE SEQUENCE [LARGE SCALE GENOMIC DNA]</scope>
    <source>
        <strain evidence="2">AU6712</strain>
    </source>
</reference>
<evidence type="ECO:0000313" key="1">
    <source>
        <dbReference type="EMBL" id="OZI70752.1"/>
    </source>
</evidence>